<dbReference type="Pfam" id="PF13428">
    <property type="entry name" value="TPR_14"/>
    <property type="match status" value="1"/>
</dbReference>
<gene>
    <name evidence="7" type="ORF">AV274_3175</name>
</gene>
<dbReference type="InterPro" id="IPR003107">
    <property type="entry name" value="HAT"/>
</dbReference>
<comment type="caution">
    <text evidence="7">The sequence shown here is derived from an EMBL/GenBank/DDBJ whole genome shotgun (WGS) entry which is preliminary data.</text>
</comment>
<dbReference type="Proteomes" id="UP000078348">
    <property type="component" value="Unassembled WGS sequence"/>
</dbReference>
<keyword evidence="3" id="KW-0677">Repeat</keyword>
<keyword evidence="8" id="KW-1185">Reference proteome</keyword>
<evidence type="ECO:0000256" key="3">
    <source>
        <dbReference type="ARBA" id="ARBA00022737"/>
    </source>
</evidence>
<keyword evidence="5" id="KW-0539">Nucleus</keyword>
<proteinExistence type="predicted"/>
<evidence type="ECO:0000256" key="5">
    <source>
        <dbReference type="ARBA" id="ARBA00023242"/>
    </source>
</evidence>
<dbReference type="SMART" id="SM00386">
    <property type="entry name" value="HAT"/>
    <property type="match status" value="11"/>
</dbReference>
<dbReference type="PANTHER" id="PTHR11246:SF1">
    <property type="entry name" value="PRE-MRNA-PROCESSING FACTOR 6"/>
    <property type="match status" value="1"/>
</dbReference>
<dbReference type="InterPro" id="IPR010491">
    <property type="entry name" value="PRP1_N"/>
</dbReference>
<dbReference type="InterPro" id="IPR011990">
    <property type="entry name" value="TPR-like_helical_dom_sf"/>
</dbReference>
<evidence type="ECO:0000313" key="8">
    <source>
        <dbReference type="Proteomes" id="UP000078348"/>
    </source>
</evidence>
<sequence>MSGIGVKRPKNYNDLVAPANYIPGVGRGAHGFVTQSDIGPADAVEPGTQSIMAGAAASANGEGEFDKFTGFQDSLFGNTPYDDDDREADELYKMVDERMAERRKDKVDDIKEKRFAELDREHMDVKRQFEDLKRGLSSVTMEEWNNIPEVGDHSLKRKREKEKEIFTPVPDSVVEAERMHNSMETYLDPHQQLFGGFDSSDASTSMSAGKQKVLSRTLDRISDNVTGQTVVDPRGYMTSLNSMKTYGELELGDIEKARQIYRSMVDSNPSNPQGWIAAARIEEQTGRITAARKIITEGCQNCPGSEDVWLEASHLQDGDNAKIILANAVQHLPRSVRIWQAAADLEDDVDKKRRVFWKALEYIPNSVALWKAAIALEKEDAAMLLLQRAVEQVPECVEFWLALAKLQTYEEARKTLNRARKAIPTEPLIWFTAAQLEEANGSVHRVEGVIQKSLKSLRDNDVIIDREKWLRHAYDMEAAGAVQTCGAIVRSVLEIGVEPEDRRRTWVNDAEKALKEGAIETAKAIYAHTLSAFPNREELWVRAYEIEDDFGTVEASEGLLRQAVQACSASERLWLMLIQLKYLKEKDSEGARKAVEEAMAANKLNQEFISSEKIWIAAYQIEWEAHEIDRAREILRRARTNCSSARVWVKSALLEWEEGRTAEELALLREGIQKFSDADKLHMMLGQLHEEQNQVEEARAAYRTGLLKCPFSVPLWLLYVRLEKKHNSVTKARSLLEIARKKCPQSEELWLETVQLEREAGNLPLANQRLSAARQAIPSSGRIWSETVLTIPKIQRKSYISSALKEHEDDPYVVMTAAKLFWSLGKINNAREWMKRAVAKNGDIGDFWALFYIFELQNGNEEQKKEVITNCTRANPRHGEVWASVKKQKENRRKSVEEVLKLVAKELKDVMVDFSK</sequence>
<comment type="subcellular location">
    <subcellularLocation>
        <location evidence="1">Nucleus</location>
    </subcellularLocation>
</comment>
<dbReference type="PANTHER" id="PTHR11246">
    <property type="entry name" value="PRE-MRNA SPLICING FACTOR"/>
    <property type="match status" value="1"/>
</dbReference>
<evidence type="ECO:0000259" key="6">
    <source>
        <dbReference type="Pfam" id="PF06424"/>
    </source>
</evidence>
<dbReference type="EMBL" id="LXWW01000173">
    <property type="protein sequence ID" value="OAO15119.1"/>
    <property type="molecule type" value="Genomic_DNA"/>
</dbReference>
<keyword evidence="4" id="KW-0508">mRNA splicing</keyword>
<dbReference type="STRING" id="478820.A0A196SGN3"/>
<reference evidence="7 8" key="1">
    <citation type="submission" date="2016-05" db="EMBL/GenBank/DDBJ databases">
        <title>Nuclear genome of Blastocystis sp. subtype 1 NandII.</title>
        <authorList>
            <person name="Gentekaki E."/>
            <person name="Curtis B."/>
            <person name="Stairs C."/>
            <person name="Eme L."/>
            <person name="Herman E."/>
            <person name="Klimes V."/>
            <person name="Arias M.C."/>
            <person name="Elias M."/>
            <person name="Hilliou F."/>
            <person name="Klute M."/>
            <person name="Malik S.-B."/>
            <person name="Pightling A."/>
            <person name="Rachubinski R."/>
            <person name="Salas D."/>
            <person name="Schlacht A."/>
            <person name="Suga H."/>
            <person name="Archibald J."/>
            <person name="Ball S.G."/>
            <person name="Clark G."/>
            <person name="Dacks J."/>
            <person name="Van Der Giezen M."/>
            <person name="Tsaousis A."/>
            <person name="Roger A."/>
        </authorList>
    </citation>
    <scope>NUCLEOTIDE SEQUENCE [LARGE SCALE GENOMIC DNA]</scope>
    <source>
        <strain evidence="8">ATCC 50177 / NandII</strain>
    </source>
</reference>
<dbReference type="GO" id="GO:0071013">
    <property type="term" value="C:catalytic step 2 spliceosome"/>
    <property type="evidence" value="ECO:0007669"/>
    <property type="project" value="TreeGrafter"/>
</dbReference>
<evidence type="ECO:0000256" key="1">
    <source>
        <dbReference type="ARBA" id="ARBA00004123"/>
    </source>
</evidence>
<keyword evidence="2" id="KW-0507">mRNA processing</keyword>
<dbReference type="OrthoDB" id="440128at2759"/>
<evidence type="ECO:0000256" key="2">
    <source>
        <dbReference type="ARBA" id="ARBA00022664"/>
    </source>
</evidence>
<accession>A0A196SGN3</accession>
<dbReference type="Gene3D" id="1.25.40.10">
    <property type="entry name" value="Tetratricopeptide repeat domain"/>
    <property type="match status" value="4"/>
</dbReference>
<dbReference type="AlphaFoldDB" id="A0A196SGN3"/>
<dbReference type="InterPro" id="IPR045075">
    <property type="entry name" value="Syf1-like"/>
</dbReference>
<evidence type="ECO:0000313" key="7">
    <source>
        <dbReference type="EMBL" id="OAO15119.1"/>
    </source>
</evidence>
<dbReference type="Pfam" id="PF23240">
    <property type="entry name" value="HAT_PRP39_N"/>
    <property type="match status" value="2"/>
</dbReference>
<organism evidence="7 8">
    <name type="scientific">Blastocystis sp. subtype 1 (strain ATCC 50177 / NandII)</name>
    <dbReference type="NCBI Taxonomy" id="478820"/>
    <lineage>
        <taxon>Eukaryota</taxon>
        <taxon>Sar</taxon>
        <taxon>Stramenopiles</taxon>
        <taxon>Bigyra</taxon>
        <taxon>Opalozoa</taxon>
        <taxon>Opalinata</taxon>
        <taxon>Blastocystidae</taxon>
        <taxon>Blastocystis</taxon>
    </lineage>
</organism>
<dbReference type="GO" id="GO:0000244">
    <property type="term" value="P:spliceosomal tri-snRNP complex assembly"/>
    <property type="evidence" value="ECO:0007669"/>
    <property type="project" value="TreeGrafter"/>
</dbReference>
<dbReference type="FunFam" id="1.25.40.10:FF:000256">
    <property type="entry name" value="Probable pre-mRNA splicing factor prp1"/>
    <property type="match status" value="1"/>
</dbReference>
<protein>
    <submittedName>
        <fullName evidence="7">Pre-mRNA-processing factor 6</fullName>
    </submittedName>
</protein>
<dbReference type="Pfam" id="PF06424">
    <property type="entry name" value="PRP1_N"/>
    <property type="match status" value="1"/>
</dbReference>
<evidence type="ECO:0000256" key="4">
    <source>
        <dbReference type="ARBA" id="ARBA00023187"/>
    </source>
</evidence>
<feature type="domain" description="PRP1 splicing factor N-terminal" evidence="6">
    <location>
        <begin position="17"/>
        <end position="156"/>
    </location>
</feature>
<name>A0A196SGN3_BLAHN</name>
<dbReference type="SUPFAM" id="SSF48452">
    <property type="entry name" value="TPR-like"/>
    <property type="match status" value="4"/>
</dbReference>
<dbReference type="GO" id="GO:0046540">
    <property type="term" value="C:U4/U6 x U5 tri-snRNP complex"/>
    <property type="evidence" value="ECO:0007669"/>
    <property type="project" value="TreeGrafter"/>
</dbReference>